<feature type="domain" description="MobA/VirD2-like nuclease" evidence="2">
    <location>
        <begin position="17"/>
        <end position="144"/>
    </location>
</feature>
<gene>
    <name evidence="3" type="ORF">EDD80_11824</name>
</gene>
<dbReference type="Proteomes" id="UP000295807">
    <property type="component" value="Unassembled WGS sequence"/>
</dbReference>
<organism evidence="3 4">
    <name type="scientific">Anseongella ginsenosidimutans</name>
    <dbReference type="NCBI Taxonomy" id="496056"/>
    <lineage>
        <taxon>Bacteria</taxon>
        <taxon>Pseudomonadati</taxon>
        <taxon>Bacteroidota</taxon>
        <taxon>Sphingobacteriia</taxon>
        <taxon>Sphingobacteriales</taxon>
        <taxon>Sphingobacteriaceae</taxon>
        <taxon>Anseongella</taxon>
    </lineage>
</organism>
<evidence type="ECO:0000256" key="1">
    <source>
        <dbReference type="SAM" id="MobiDB-lite"/>
    </source>
</evidence>
<evidence type="ECO:0000313" key="4">
    <source>
        <dbReference type="Proteomes" id="UP000295807"/>
    </source>
</evidence>
<evidence type="ECO:0000313" key="3">
    <source>
        <dbReference type="EMBL" id="TCS84755.1"/>
    </source>
</evidence>
<comment type="caution">
    <text evidence="3">The sequence shown here is derived from an EMBL/GenBank/DDBJ whole genome shotgun (WGS) entry which is preliminary data.</text>
</comment>
<protein>
    <submittedName>
        <fullName evidence="3">Relaxase/mobilization nuclease-like protein</fullName>
    </submittedName>
</protein>
<feature type="region of interest" description="Disordered" evidence="1">
    <location>
        <begin position="286"/>
        <end position="319"/>
    </location>
</feature>
<dbReference type="InterPro" id="IPR005094">
    <property type="entry name" value="Endonuclease_MobA/VirD2"/>
</dbReference>
<reference evidence="3 4" key="1">
    <citation type="submission" date="2019-03" db="EMBL/GenBank/DDBJ databases">
        <title>Genomic Encyclopedia of Type Strains, Phase IV (KMG-IV): sequencing the most valuable type-strain genomes for metagenomic binning, comparative biology and taxonomic classification.</title>
        <authorList>
            <person name="Goeker M."/>
        </authorList>
    </citation>
    <scope>NUCLEOTIDE SEQUENCE [LARGE SCALE GENOMIC DNA]</scope>
    <source>
        <strain evidence="3 4">DSM 21100</strain>
    </source>
</reference>
<dbReference type="RefSeq" id="WP_132130658.1">
    <property type="nucleotide sequence ID" value="NZ_CP042432.1"/>
</dbReference>
<dbReference type="EMBL" id="SMAD01000018">
    <property type="protein sequence ID" value="TCS84755.1"/>
    <property type="molecule type" value="Genomic_DNA"/>
</dbReference>
<sequence>MIGKVITGKSFGGCMRYLMNRPEATVLDAEGVRMDSARAATIDFNLQRKMNPGLGKAAGHLILSWSKEDRPKLSQAIMTECAREYLEKMRIRNTQYLVVQHTDREHPHIHILYNRVNNEGKTLSDRFQRQLNVRVCRAMTQKYGYHLAEGKQHVNRWRLKGADKIRYELHDAIRRAVGTAINWKELEKTLRQEGVGIQYKYRSGTSEVQGISFSKDGMTFKGSAVDRGFSYGKLGELLKSNLLRAVLERSQHPYLASALKPERIQKTAKPTFTLPGSRRTESLLGILLKPEPAGPEPDPAEIERKRKKKRKNQHRGIHL</sequence>
<dbReference type="Pfam" id="PF03432">
    <property type="entry name" value="Relaxase"/>
    <property type="match status" value="1"/>
</dbReference>
<dbReference type="AlphaFoldDB" id="A0A4R3KNS0"/>
<evidence type="ECO:0000259" key="2">
    <source>
        <dbReference type="Pfam" id="PF03432"/>
    </source>
</evidence>
<accession>A0A4R3KNS0</accession>
<proteinExistence type="predicted"/>
<name>A0A4R3KNS0_9SPHI</name>
<dbReference type="OrthoDB" id="1525197at2"/>
<keyword evidence="4" id="KW-1185">Reference proteome</keyword>
<feature type="compositionally biased region" description="Basic residues" evidence="1">
    <location>
        <begin position="305"/>
        <end position="319"/>
    </location>
</feature>